<keyword evidence="4 12" id="KW-0963">Cytoplasm</keyword>
<dbReference type="InterPro" id="IPR033509">
    <property type="entry name" value="RNF146"/>
</dbReference>
<evidence type="ECO:0000259" key="14">
    <source>
        <dbReference type="PROSITE" id="PS50089"/>
    </source>
</evidence>
<feature type="compositionally biased region" description="Low complexity" evidence="13">
    <location>
        <begin position="177"/>
        <end position="194"/>
    </location>
</feature>
<feature type="compositionally biased region" description="Basic residues" evidence="13">
    <location>
        <begin position="387"/>
        <end position="397"/>
    </location>
</feature>
<feature type="compositionally biased region" description="Polar residues" evidence="13">
    <location>
        <begin position="487"/>
        <end position="501"/>
    </location>
</feature>
<dbReference type="GO" id="GO:0006511">
    <property type="term" value="P:ubiquitin-dependent protein catabolic process"/>
    <property type="evidence" value="ECO:0007669"/>
    <property type="project" value="UniProtKB-UniRule"/>
</dbReference>
<dbReference type="GO" id="GO:0051865">
    <property type="term" value="P:protein autoubiquitination"/>
    <property type="evidence" value="ECO:0007669"/>
    <property type="project" value="UniProtKB-UniRule"/>
</dbReference>
<dbReference type="InterPro" id="IPR013083">
    <property type="entry name" value="Znf_RING/FYVE/PHD"/>
</dbReference>
<dbReference type="SUPFAM" id="SSF117839">
    <property type="entry name" value="WWE domain"/>
    <property type="match status" value="1"/>
</dbReference>
<dbReference type="PROSITE" id="PS00518">
    <property type="entry name" value="ZF_RING_1"/>
    <property type="match status" value="1"/>
</dbReference>
<feature type="compositionally biased region" description="Basic and acidic residues" evidence="13">
    <location>
        <begin position="334"/>
        <end position="355"/>
    </location>
</feature>
<feature type="compositionally biased region" description="Basic and acidic residues" evidence="13">
    <location>
        <begin position="220"/>
        <end position="236"/>
    </location>
</feature>
<name>A0A7R8XIZ7_9CRUS</name>
<dbReference type="PROSITE" id="PS50918">
    <property type="entry name" value="WWE"/>
    <property type="match status" value="1"/>
</dbReference>
<sequence>MSKSDRRKISLDLNKKPSVFERLGTKPGGSTGVCRHWLSTSNCPFGKNCKNVNSHGSLNKSDLPPVEDLRSKVPRKSGATSPVAKVGSRPEWYNLLQLTVLQSSLATVRAKKEEATINTSASSSEDKKLHKSEMSSKERGLKDKEREKSLSRSRHGSSSKRDSLKAHKERTRSIGHSNSPSKRSKGSPPSTRRSPALKSRDLGESRIVKGSSGPRSPSRHLRDEGLRSHEKADRGSAKARSPSSRSGIPSTVPHYSERDRERAYPPESSRSKRGNSADSRDKDRYRSRDSVDHLNSSDRDRGRGDRERGEHWREDSSRKYLHRDSLPPPPLHPPLDDYRGYHPHADYPLDWEADRGAPASSYLDPPDYHPPPPHPYVDDLGPPVISHSHRWSPHHSRNAYDDRRGLSGDWMSPTPSAIPADWERERERGRVSSRRPASYRSSSHYKRDGSVEHRRSRDRKDSWVVPPVKQEDAREESDRKRVKDESGPSSSGADGWNNYSYSAPGWDQSKAEFPSSKRSGERDDRDVEPPYKAGKWDSEEATGLHHPDVSADVPSQLSDVSEDSNDILNRDEPEESSEQRCAETDVQTEESMGLEEGTEGETEKERTLDEMEEEVEEEEEDDEWKTIDFEEISEDGEAEFAERTADGTKPSIADALDIDWGSLISETKPKTIAPVSAMQRFTPKRILSQIGISAEGSGKALLDQAKNILSHVDSDDTEDEKLLDPMASLHSYKRQQEREKKSLFTDVGTFCRALTASHDLHLRRQLCGLPKAEVCTEGLLGCFMLHSSILHHNLCIFRARTCVHPVLLPCGHHFCFLCIKGATNQYKRCAICRQEIPQEYLDHPHLINNIDLHKDYAFEDGYQWFYEGRNGWWQYDERTSADLENAYKQGDRTCEVLIAGLFYVIDFNNMLQIRRNDPSRRRRIKRDLASIPKKGVAGLRIESSAEESLVEERGHRQTLSSDPLARGPSFSPIPVPPTNTPQTPHTPSTGSSSSSPQQQESMLMYLEQLRIQDEDEPVASTGEGMHQASSCVHQDFGSSPIRFRLQRPPRSHSHSRARSLSAPSLGPDELDEALVSLSLCPTSHL</sequence>
<dbReference type="SMART" id="SM00678">
    <property type="entry name" value="WWE"/>
    <property type="match status" value="1"/>
</dbReference>
<proteinExistence type="predicted"/>
<feature type="compositionally biased region" description="Basic residues" evidence="13">
    <location>
        <begin position="1044"/>
        <end position="1057"/>
    </location>
</feature>
<gene>
    <name evidence="17" type="ORF">DSTB1V02_LOCUS8368</name>
</gene>
<feature type="region of interest" description="Disordered" evidence="13">
    <location>
        <begin position="56"/>
        <end position="85"/>
    </location>
</feature>
<feature type="zinc finger region" description="C3H1-type" evidence="11">
    <location>
        <begin position="28"/>
        <end position="58"/>
    </location>
</feature>
<dbReference type="InterPro" id="IPR001841">
    <property type="entry name" value="Znf_RING"/>
</dbReference>
<dbReference type="Proteomes" id="UP000677054">
    <property type="component" value="Unassembled WGS sequence"/>
</dbReference>
<dbReference type="FunFam" id="3.30.720.50:FF:000003">
    <property type="entry name" value="E3 ubiquitin-protein ligase RNF146"/>
    <property type="match status" value="1"/>
</dbReference>
<feature type="domain" description="RING-type" evidence="14">
    <location>
        <begin position="792"/>
        <end position="833"/>
    </location>
</feature>
<feature type="compositionally biased region" description="Basic and acidic residues" evidence="13">
    <location>
        <begin position="255"/>
        <end position="264"/>
    </location>
</feature>
<comment type="subcellular location">
    <subcellularLocation>
        <location evidence="2 12">Cytoplasm</location>
        <location evidence="2 12">Cytosol</location>
    </subcellularLocation>
</comment>
<dbReference type="EC" id="2.3.2.27" evidence="12"/>
<dbReference type="Pfam" id="PF02825">
    <property type="entry name" value="WWE"/>
    <property type="match status" value="1"/>
</dbReference>
<comment type="function">
    <text evidence="12">E3 ubiquitin-protein ligase that specifically binds poly-ADP-ribosylated proteins and mediates their ubiquitination and subsequent degradation.</text>
</comment>
<evidence type="ECO:0000256" key="7">
    <source>
        <dbReference type="ARBA" id="ARBA00022723"/>
    </source>
</evidence>
<feature type="region of interest" description="Disordered" evidence="13">
    <location>
        <begin position="1042"/>
        <end position="1068"/>
    </location>
</feature>
<keyword evidence="18" id="KW-1185">Reference proteome</keyword>
<feature type="compositionally biased region" description="Low complexity" evidence="13">
    <location>
        <begin position="980"/>
        <end position="999"/>
    </location>
</feature>
<feature type="region of interest" description="Disordered" evidence="13">
    <location>
        <begin position="947"/>
        <end position="999"/>
    </location>
</feature>
<keyword evidence="7 11" id="KW-0479">Metal-binding</keyword>
<dbReference type="GO" id="GO:0072572">
    <property type="term" value="F:poly-ADP-D-ribose binding"/>
    <property type="evidence" value="ECO:0007669"/>
    <property type="project" value="UniProtKB-UniRule"/>
</dbReference>
<dbReference type="PANTHER" id="PTHR13417:SF2">
    <property type="entry name" value="E3 UBIQUITIN-PROTEIN LIGASE RNF146"/>
    <property type="match status" value="1"/>
</dbReference>
<feature type="compositionally biased region" description="Basic and acidic residues" evidence="13">
    <location>
        <begin position="198"/>
        <end position="207"/>
    </location>
</feature>
<feature type="compositionally biased region" description="Acidic residues" evidence="13">
    <location>
        <begin position="610"/>
        <end position="624"/>
    </location>
</feature>
<organism evidence="17">
    <name type="scientific">Darwinula stevensoni</name>
    <dbReference type="NCBI Taxonomy" id="69355"/>
    <lineage>
        <taxon>Eukaryota</taxon>
        <taxon>Metazoa</taxon>
        <taxon>Ecdysozoa</taxon>
        <taxon>Arthropoda</taxon>
        <taxon>Crustacea</taxon>
        <taxon>Oligostraca</taxon>
        <taxon>Ostracoda</taxon>
        <taxon>Podocopa</taxon>
        <taxon>Podocopida</taxon>
        <taxon>Darwinulocopina</taxon>
        <taxon>Darwinuloidea</taxon>
        <taxon>Darwinulidae</taxon>
        <taxon>Darwinula</taxon>
    </lineage>
</organism>
<evidence type="ECO:0000256" key="9">
    <source>
        <dbReference type="ARBA" id="ARBA00022786"/>
    </source>
</evidence>
<evidence type="ECO:0000256" key="1">
    <source>
        <dbReference type="ARBA" id="ARBA00000900"/>
    </source>
</evidence>
<evidence type="ECO:0000256" key="3">
    <source>
        <dbReference type="ARBA" id="ARBA00004906"/>
    </source>
</evidence>
<dbReference type="EMBL" id="CAJPEV010001900">
    <property type="protein sequence ID" value="CAG0894790.1"/>
    <property type="molecule type" value="Genomic_DNA"/>
</dbReference>
<dbReference type="PANTHER" id="PTHR13417">
    <property type="entry name" value="E3 UBIQUITIN-PROTEIN LIGASE RNF146"/>
    <property type="match status" value="1"/>
</dbReference>
<keyword evidence="6" id="KW-0879">Wnt signaling pathway</keyword>
<evidence type="ECO:0000313" key="18">
    <source>
        <dbReference type="Proteomes" id="UP000677054"/>
    </source>
</evidence>
<comment type="pathway">
    <text evidence="3 12">Protein modification; protein ubiquitination.</text>
</comment>
<dbReference type="Gene3D" id="3.30.40.10">
    <property type="entry name" value="Zinc/RING finger domain, C3HC4 (zinc finger)"/>
    <property type="match status" value="1"/>
</dbReference>
<keyword evidence="9 12" id="KW-0833">Ubl conjugation pathway</keyword>
<dbReference type="InterPro" id="IPR000571">
    <property type="entry name" value="Znf_CCCH"/>
</dbReference>
<evidence type="ECO:0000259" key="16">
    <source>
        <dbReference type="PROSITE" id="PS50918"/>
    </source>
</evidence>
<evidence type="ECO:0000256" key="2">
    <source>
        <dbReference type="ARBA" id="ARBA00004514"/>
    </source>
</evidence>
<dbReference type="InterPro" id="IPR017907">
    <property type="entry name" value="Znf_RING_CS"/>
</dbReference>
<comment type="catalytic activity">
    <reaction evidence="1 12">
        <text>S-ubiquitinyl-[E2 ubiquitin-conjugating enzyme]-L-cysteine + [acceptor protein]-L-lysine = [E2 ubiquitin-conjugating enzyme]-L-cysteine + N(6)-ubiquitinyl-[acceptor protein]-L-lysine.</text>
        <dbReference type="EC" id="2.3.2.27"/>
    </reaction>
</comment>
<evidence type="ECO:0000313" key="17">
    <source>
        <dbReference type="EMBL" id="CAD7248556.1"/>
    </source>
</evidence>
<dbReference type="UniPathway" id="UPA00143"/>
<evidence type="ECO:0000256" key="4">
    <source>
        <dbReference type="ARBA" id="ARBA00022490"/>
    </source>
</evidence>
<dbReference type="InterPro" id="IPR037197">
    <property type="entry name" value="WWE_dom_sf"/>
</dbReference>
<dbReference type="Gene3D" id="3.30.720.50">
    <property type="match status" value="1"/>
</dbReference>
<reference evidence="17" key="1">
    <citation type="submission" date="2020-11" db="EMBL/GenBank/DDBJ databases">
        <authorList>
            <person name="Tran Van P."/>
        </authorList>
    </citation>
    <scope>NUCLEOTIDE SEQUENCE</scope>
</reference>
<evidence type="ECO:0000256" key="11">
    <source>
        <dbReference type="PROSITE-ProRule" id="PRU00723"/>
    </source>
</evidence>
<dbReference type="EMBL" id="LR901417">
    <property type="protein sequence ID" value="CAD7248556.1"/>
    <property type="molecule type" value="Genomic_DNA"/>
</dbReference>
<comment type="PTM">
    <text evidence="12">Ubiquitinated; autoubiquitinated.</text>
</comment>
<dbReference type="InterPro" id="IPR044110">
    <property type="entry name" value="RING-HC_RNF146"/>
</dbReference>
<dbReference type="SUPFAM" id="SSF57850">
    <property type="entry name" value="RING/U-box"/>
    <property type="match status" value="1"/>
</dbReference>
<feature type="compositionally biased region" description="Acidic residues" evidence="13">
    <location>
        <begin position="586"/>
        <end position="600"/>
    </location>
</feature>
<evidence type="ECO:0000256" key="8">
    <source>
        <dbReference type="ARBA" id="ARBA00022771"/>
    </source>
</evidence>
<feature type="domain" description="C3H1-type" evidence="15">
    <location>
        <begin position="28"/>
        <end position="58"/>
    </location>
</feature>
<dbReference type="PROSITE" id="PS50103">
    <property type="entry name" value="ZF_C3H1"/>
    <property type="match status" value="1"/>
</dbReference>
<feature type="compositionally biased region" description="Basic and acidic residues" evidence="13">
    <location>
        <begin position="469"/>
        <end position="486"/>
    </location>
</feature>
<feature type="compositionally biased region" description="Basic and acidic residues" evidence="13">
    <location>
        <begin position="445"/>
        <end position="462"/>
    </location>
</feature>
<feature type="domain" description="WWE" evidence="16">
    <location>
        <begin position="849"/>
        <end position="926"/>
    </location>
</feature>
<evidence type="ECO:0000256" key="10">
    <source>
        <dbReference type="ARBA" id="ARBA00022833"/>
    </source>
</evidence>
<protein>
    <recommendedName>
        <fullName evidence="12">E3 ubiquitin-protein ligase</fullName>
        <ecNumber evidence="12">2.3.2.27</ecNumber>
    </recommendedName>
</protein>
<feature type="region of interest" description="Disordered" evidence="13">
    <location>
        <begin position="109"/>
        <end position="624"/>
    </location>
</feature>
<keyword evidence="10 11" id="KW-0862">Zinc</keyword>
<keyword evidence="8 11" id="KW-0863">Zinc-finger</keyword>
<evidence type="ECO:0000256" key="12">
    <source>
        <dbReference type="RuleBase" id="RU367115"/>
    </source>
</evidence>
<evidence type="ECO:0000256" key="6">
    <source>
        <dbReference type="ARBA" id="ARBA00022687"/>
    </source>
</evidence>
<evidence type="ECO:0000256" key="13">
    <source>
        <dbReference type="SAM" id="MobiDB-lite"/>
    </source>
</evidence>
<feature type="compositionally biased region" description="Basic and acidic residues" evidence="13">
    <location>
        <begin position="124"/>
        <end position="150"/>
    </location>
</feature>
<dbReference type="GO" id="GO:0016055">
    <property type="term" value="P:Wnt signaling pathway"/>
    <property type="evidence" value="ECO:0007669"/>
    <property type="project" value="UniProtKB-KW"/>
</dbReference>
<dbReference type="GO" id="GO:0061630">
    <property type="term" value="F:ubiquitin protein ligase activity"/>
    <property type="evidence" value="ECO:0007669"/>
    <property type="project" value="UniProtKB-UniRule"/>
</dbReference>
<dbReference type="GO" id="GO:0008270">
    <property type="term" value="F:zinc ion binding"/>
    <property type="evidence" value="ECO:0007669"/>
    <property type="project" value="UniProtKB-UniRule"/>
</dbReference>
<accession>A0A7R8XIZ7</accession>
<dbReference type="OrthoDB" id="10065815at2759"/>
<feature type="compositionally biased region" description="Basic and acidic residues" evidence="13">
    <location>
        <begin position="518"/>
        <end position="549"/>
    </location>
</feature>
<keyword evidence="5 12" id="KW-0808">Transferase</keyword>
<dbReference type="GO" id="GO:0005829">
    <property type="term" value="C:cytosol"/>
    <property type="evidence" value="ECO:0007669"/>
    <property type="project" value="UniProtKB-SubCell"/>
</dbReference>
<dbReference type="CDD" id="cd16546">
    <property type="entry name" value="RING-HC_RNF146"/>
    <property type="match status" value="1"/>
</dbReference>
<dbReference type="AlphaFoldDB" id="A0A7R8XIZ7"/>
<evidence type="ECO:0000256" key="5">
    <source>
        <dbReference type="ARBA" id="ARBA00022679"/>
    </source>
</evidence>
<dbReference type="InterPro" id="IPR018123">
    <property type="entry name" value="WWE-dom_subgr"/>
</dbReference>
<dbReference type="PROSITE" id="PS50089">
    <property type="entry name" value="ZF_RING_2"/>
    <property type="match status" value="1"/>
</dbReference>
<evidence type="ECO:0000259" key="15">
    <source>
        <dbReference type="PROSITE" id="PS50103"/>
    </source>
</evidence>
<feature type="compositionally biased region" description="Basic and acidic residues" evidence="13">
    <location>
        <begin position="421"/>
        <end position="430"/>
    </location>
</feature>
<feature type="compositionally biased region" description="Basic and acidic residues" evidence="13">
    <location>
        <begin position="278"/>
        <end position="325"/>
    </location>
</feature>
<dbReference type="InterPro" id="IPR004170">
    <property type="entry name" value="WWE_dom"/>
</dbReference>
<dbReference type="GO" id="GO:0005634">
    <property type="term" value="C:nucleus"/>
    <property type="evidence" value="ECO:0007669"/>
    <property type="project" value="TreeGrafter"/>
</dbReference>
<comment type="domain">
    <text evidence="12">The WWE domain mediates non-covalent poly(ADP-ribose)-binding.</text>
</comment>